<name>A0ACC3P1U1_PHAVU</name>
<keyword evidence="2" id="KW-1185">Reference proteome</keyword>
<proteinExistence type="predicted"/>
<reference evidence="1" key="1">
    <citation type="submission" date="2023-07" db="EMBL/GenBank/DDBJ databases">
        <title>WGS assembly of Phaseolus vulgaris.</title>
        <authorList>
            <person name="Schmutz J."/>
            <person name="Mcclean P."/>
            <person name="Shu S."/>
            <person name="Cregan P."/>
            <person name="Rokhsar D."/>
            <person name="Jackson S."/>
        </authorList>
    </citation>
    <scope>NUCLEOTIDE SEQUENCE</scope>
</reference>
<protein>
    <submittedName>
        <fullName evidence="1">Uncharacterized protein</fullName>
    </submittedName>
</protein>
<dbReference type="Proteomes" id="UP000000226">
    <property type="component" value="Unassembled WGS sequence"/>
</dbReference>
<accession>A0ACC3P1U1</accession>
<comment type="caution">
    <text evidence="1">The sequence shown here is derived from an EMBL/GenBank/DDBJ whole genome shotgun (WGS) entry which is preliminary data.</text>
</comment>
<gene>
    <name evidence="1" type="ORF">PHAVU_L001651</name>
</gene>
<evidence type="ECO:0000313" key="2">
    <source>
        <dbReference type="Proteomes" id="UP000000226"/>
    </source>
</evidence>
<dbReference type="EMBL" id="MU967765">
    <property type="protein sequence ID" value="KAK6645934.1"/>
    <property type="molecule type" value="Genomic_DNA"/>
</dbReference>
<sequence>MLMLGQAGGGTCDYTLKECKRRFNVKLWKVFTECFNCLPVAALIDEKILCMQIKSLPRPSEVPETGLLCDLLWSDPSNDIRGWGENERGVSYTFGVDRVTEFLQKHDFDLICRAHQVVEDGYEFFADRQLVTIFSAPKYCGEFDNAGAMMTVDESLVSSFQILKPVDKKPIVYFALGALPQLSLVLQQKPSNHFLVLKHDLMNVTTISKCLVHRKKCLVFTLV</sequence>
<organism evidence="1 2">
    <name type="scientific">Phaseolus vulgaris</name>
    <name type="common">Kidney bean</name>
    <name type="synonym">French bean</name>
    <dbReference type="NCBI Taxonomy" id="3885"/>
    <lineage>
        <taxon>Eukaryota</taxon>
        <taxon>Viridiplantae</taxon>
        <taxon>Streptophyta</taxon>
        <taxon>Embryophyta</taxon>
        <taxon>Tracheophyta</taxon>
        <taxon>Spermatophyta</taxon>
        <taxon>Magnoliopsida</taxon>
        <taxon>eudicotyledons</taxon>
        <taxon>Gunneridae</taxon>
        <taxon>Pentapetalae</taxon>
        <taxon>rosids</taxon>
        <taxon>fabids</taxon>
        <taxon>Fabales</taxon>
        <taxon>Fabaceae</taxon>
        <taxon>Papilionoideae</taxon>
        <taxon>50 kb inversion clade</taxon>
        <taxon>NPAAA clade</taxon>
        <taxon>indigoferoid/millettioid clade</taxon>
        <taxon>Phaseoleae</taxon>
        <taxon>Phaseolus</taxon>
    </lineage>
</organism>
<evidence type="ECO:0000313" key="1">
    <source>
        <dbReference type="EMBL" id="KAK6645934.1"/>
    </source>
</evidence>